<gene>
    <name evidence="1" type="ORF">CQA75_00815</name>
</gene>
<evidence type="ECO:0008006" key="3">
    <source>
        <dbReference type="Google" id="ProtNLM"/>
    </source>
</evidence>
<keyword evidence="2" id="KW-1185">Reference proteome</keyword>
<evidence type="ECO:0000313" key="2">
    <source>
        <dbReference type="Proteomes" id="UP000309584"/>
    </source>
</evidence>
<comment type="caution">
    <text evidence="1">The sequence shown here is derived from an EMBL/GenBank/DDBJ whole genome shotgun (WGS) entry which is preliminary data.</text>
</comment>
<dbReference type="Proteomes" id="UP000309584">
    <property type="component" value="Unassembled WGS sequence"/>
</dbReference>
<protein>
    <recommendedName>
        <fullName evidence="3">Conjugal transfer protein</fullName>
    </recommendedName>
</protein>
<name>A0ABY2TPG7_9BACT</name>
<evidence type="ECO:0000313" key="1">
    <source>
        <dbReference type="EMBL" id="TKX34854.1"/>
    </source>
</evidence>
<proteinExistence type="predicted"/>
<accession>A0ABY2TPG7</accession>
<reference evidence="1 2" key="1">
    <citation type="submission" date="2018-05" db="EMBL/GenBank/DDBJ databases">
        <title>Novel Campyloabacter and Helicobacter Species and Strains.</title>
        <authorList>
            <person name="Mannion A.J."/>
            <person name="Shen Z."/>
            <person name="Fox J.G."/>
        </authorList>
    </citation>
    <scope>NUCLEOTIDE SEQUENCE [LARGE SCALE GENOMIC DNA]</scope>
    <source>
        <strain evidence="2">MIT10-5678</strain>
    </source>
</reference>
<sequence length="62" mass="7538">MIEKVKYFILDKEYYSYPILSQEIICPYCNQSFCVEYASNLEQMQKECPFCKNKMKIHLNKQ</sequence>
<dbReference type="EMBL" id="NXLY01000001">
    <property type="protein sequence ID" value="TKX34854.1"/>
    <property type="molecule type" value="Genomic_DNA"/>
</dbReference>
<organism evidence="1 2">
    <name type="scientific">Campylobacter taeniopygiae</name>
    <dbReference type="NCBI Taxonomy" id="2510188"/>
    <lineage>
        <taxon>Bacteria</taxon>
        <taxon>Pseudomonadati</taxon>
        <taxon>Campylobacterota</taxon>
        <taxon>Epsilonproteobacteria</taxon>
        <taxon>Campylobacterales</taxon>
        <taxon>Campylobacteraceae</taxon>
        <taxon>Campylobacter</taxon>
    </lineage>
</organism>